<comment type="caution">
    <text evidence="2">The sequence shown here is derived from an EMBL/GenBank/DDBJ whole genome shotgun (WGS) entry which is preliminary data.</text>
</comment>
<dbReference type="InParanoid" id="B4D9H7"/>
<evidence type="ECO:0000256" key="1">
    <source>
        <dbReference type="SAM" id="Phobius"/>
    </source>
</evidence>
<dbReference type="AlphaFoldDB" id="B4D9H7"/>
<accession>B4D9H7</accession>
<name>B4D9H7_9BACT</name>
<sequence length="99" mass="11114">MTAKKSFATLFLLRPIEWVPIVAAVLINVSTGLYVMYEMEARIGSAATTPRSYFQDGTKVPPDLSSRIFDVGRFVTGGLLVLGGGCWLWRANQWFRQRD</sequence>
<organism evidence="2 3">
    <name type="scientific">Chthoniobacter flavus Ellin428</name>
    <dbReference type="NCBI Taxonomy" id="497964"/>
    <lineage>
        <taxon>Bacteria</taxon>
        <taxon>Pseudomonadati</taxon>
        <taxon>Verrucomicrobiota</taxon>
        <taxon>Spartobacteria</taxon>
        <taxon>Chthoniobacterales</taxon>
        <taxon>Chthoniobacteraceae</taxon>
        <taxon>Chthoniobacter</taxon>
    </lineage>
</organism>
<dbReference type="Proteomes" id="UP000005824">
    <property type="component" value="Unassembled WGS sequence"/>
</dbReference>
<proteinExistence type="predicted"/>
<keyword evidence="1" id="KW-1133">Transmembrane helix</keyword>
<gene>
    <name evidence="2" type="ORF">CfE428DRAFT_5567</name>
</gene>
<dbReference type="STRING" id="497964.CfE428DRAFT_5567"/>
<keyword evidence="1" id="KW-0812">Transmembrane</keyword>
<protein>
    <submittedName>
        <fullName evidence="2">Uncharacterized protein</fullName>
    </submittedName>
</protein>
<dbReference type="EMBL" id="ABVL01000026">
    <property type="protein sequence ID" value="EDY16938.1"/>
    <property type="molecule type" value="Genomic_DNA"/>
</dbReference>
<keyword evidence="3" id="KW-1185">Reference proteome</keyword>
<reference evidence="2 3" key="1">
    <citation type="journal article" date="2011" name="J. Bacteriol.">
        <title>Genome sequence of Chthoniobacter flavus Ellin428, an aerobic heterotrophic soil bacterium.</title>
        <authorList>
            <person name="Kant R."/>
            <person name="van Passel M.W."/>
            <person name="Palva A."/>
            <person name="Lucas S."/>
            <person name="Lapidus A."/>
            <person name="Glavina Del Rio T."/>
            <person name="Dalin E."/>
            <person name="Tice H."/>
            <person name="Bruce D."/>
            <person name="Goodwin L."/>
            <person name="Pitluck S."/>
            <person name="Larimer F.W."/>
            <person name="Land M.L."/>
            <person name="Hauser L."/>
            <person name="Sangwan P."/>
            <person name="de Vos W.M."/>
            <person name="Janssen P.H."/>
            <person name="Smidt H."/>
        </authorList>
    </citation>
    <scope>NUCLEOTIDE SEQUENCE [LARGE SCALE GENOMIC DNA]</scope>
    <source>
        <strain evidence="2 3">Ellin428</strain>
    </source>
</reference>
<dbReference type="RefSeq" id="WP_006982888.1">
    <property type="nucleotide sequence ID" value="NZ_ABVL01000026.1"/>
</dbReference>
<feature type="transmembrane region" description="Helical" evidence="1">
    <location>
        <begin position="12"/>
        <end position="37"/>
    </location>
</feature>
<keyword evidence="1" id="KW-0472">Membrane</keyword>
<evidence type="ECO:0000313" key="3">
    <source>
        <dbReference type="Proteomes" id="UP000005824"/>
    </source>
</evidence>
<evidence type="ECO:0000313" key="2">
    <source>
        <dbReference type="EMBL" id="EDY16938.1"/>
    </source>
</evidence>